<gene>
    <name evidence="1" type="ORF">KYD98_11415</name>
</gene>
<comment type="caution">
    <text evidence="1">The sequence shown here is derived from an EMBL/GenBank/DDBJ whole genome shotgun (WGS) entry which is preliminary data.</text>
</comment>
<sequence>MANKREEELPDSASCKAGRIFGDIWSLIGSGLEFGGGSSEAMGGVVLDSSGAGAVIGVPLNISGVAIAADGVINAERSFNNLAKDTMSLISSRRMSKAGNRPLNLSPEGAEEMIKLDLY</sequence>
<organism evidence="1 2">
    <name type="scientific">Clostridium weizhouense</name>
    <dbReference type="NCBI Taxonomy" id="2859781"/>
    <lineage>
        <taxon>Bacteria</taxon>
        <taxon>Bacillati</taxon>
        <taxon>Bacillota</taxon>
        <taxon>Clostridia</taxon>
        <taxon>Eubacteriales</taxon>
        <taxon>Clostridiaceae</taxon>
        <taxon>Clostridium</taxon>
    </lineage>
</organism>
<name>A0ABS7ASR5_9CLOT</name>
<proteinExistence type="predicted"/>
<dbReference type="Proteomes" id="UP001519921">
    <property type="component" value="Unassembled WGS sequence"/>
</dbReference>
<keyword evidence="2" id="KW-1185">Reference proteome</keyword>
<protein>
    <submittedName>
        <fullName evidence="1">Uncharacterized protein</fullName>
    </submittedName>
</protein>
<dbReference type="EMBL" id="JAHXPT010000009">
    <property type="protein sequence ID" value="MBW6410701.1"/>
    <property type="molecule type" value="Genomic_DNA"/>
</dbReference>
<dbReference type="RefSeq" id="WP_219780169.1">
    <property type="nucleotide sequence ID" value="NZ_JAHXPT010000009.1"/>
</dbReference>
<accession>A0ABS7ASR5</accession>
<evidence type="ECO:0000313" key="1">
    <source>
        <dbReference type="EMBL" id="MBW6410701.1"/>
    </source>
</evidence>
<evidence type="ECO:0000313" key="2">
    <source>
        <dbReference type="Proteomes" id="UP001519921"/>
    </source>
</evidence>
<reference evidence="1 2" key="1">
    <citation type="submission" date="2021-07" db="EMBL/GenBank/DDBJ databases">
        <title>Clostridium weizhouense sp. nov., an anaerobic bacterium isolated from activated sludge of Petroleum wastewater.</title>
        <authorList>
            <person name="Li Q."/>
        </authorList>
    </citation>
    <scope>NUCLEOTIDE SEQUENCE [LARGE SCALE GENOMIC DNA]</scope>
    <source>
        <strain evidence="1 2">YB-6</strain>
    </source>
</reference>